<protein>
    <submittedName>
        <fullName evidence="1">5280_t:CDS:1</fullName>
    </submittedName>
</protein>
<organism evidence="1 2">
    <name type="scientific">Scutellospora calospora</name>
    <dbReference type="NCBI Taxonomy" id="85575"/>
    <lineage>
        <taxon>Eukaryota</taxon>
        <taxon>Fungi</taxon>
        <taxon>Fungi incertae sedis</taxon>
        <taxon>Mucoromycota</taxon>
        <taxon>Glomeromycotina</taxon>
        <taxon>Glomeromycetes</taxon>
        <taxon>Diversisporales</taxon>
        <taxon>Gigasporaceae</taxon>
        <taxon>Scutellospora</taxon>
    </lineage>
</organism>
<gene>
    <name evidence="1" type="ORF">SCALOS_LOCUS10423</name>
</gene>
<keyword evidence="2" id="KW-1185">Reference proteome</keyword>
<feature type="non-terminal residue" evidence="1">
    <location>
        <position position="121"/>
    </location>
</feature>
<evidence type="ECO:0000313" key="2">
    <source>
        <dbReference type="Proteomes" id="UP000789860"/>
    </source>
</evidence>
<comment type="caution">
    <text evidence="1">The sequence shown here is derived from an EMBL/GenBank/DDBJ whole genome shotgun (WGS) entry which is preliminary data.</text>
</comment>
<accession>A0ACA9PGF8</accession>
<sequence length="121" mass="13789">LGKYDEALQDLNKVLDVSPDWGYPLALRALLDLDRAVENIRDKAFNIEHSIIALYNRGAVYSVLGKYNEALLDLNRVLFRNPHHLPTLCERSIIYEALGKTDKALVDIDHILKIDHSNEHA</sequence>
<reference evidence="1" key="1">
    <citation type="submission" date="2021-06" db="EMBL/GenBank/DDBJ databases">
        <authorList>
            <person name="Kallberg Y."/>
            <person name="Tangrot J."/>
            <person name="Rosling A."/>
        </authorList>
    </citation>
    <scope>NUCLEOTIDE SEQUENCE</scope>
    <source>
        <strain evidence="1">AU212A</strain>
    </source>
</reference>
<feature type="non-terminal residue" evidence="1">
    <location>
        <position position="1"/>
    </location>
</feature>
<evidence type="ECO:0000313" key="1">
    <source>
        <dbReference type="EMBL" id="CAG8698931.1"/>
    </source>
</evidence>
<dbReference type="Proteomes" id="UP000789860">
    <property type="component" value="Unassembled WGS sequence"/>
</dbReference>
<name>A0ACA9PGF8_9GLOM</name>
<dbReference type="EMBL" id="CAJVPM010038741">
    <property type="protein sequence ID" value="CAG8698931.1"/>
    <property type="molecule type" value="Genomic_DNA"/>
</dbReference>
<proteinExistence type="predicted"/>